<evidence type="ECO:0000313" key="4">
    <source>
        <dbReference type="EMBL" id="KAI9196505.1"/>
    </source>
</evidence>
<dbReference type="PANTHER" id="PTHR37984">
    <property type="entry name" value="PROTEIN CBG26694"/>
    <property type="match status" value="1"/>
</dbReference>
<dbReference type="InterPro" id="IPR043502">
    <property type="entry name" value="DNA/RNA_pol_sf"/>
</dbReference>
<dbReference type="PANTHER" id="PTHR37984:SF5">
    <property type="entry name" value="PROTEIN NYNRIN-LIKE"/>
    <property type="match status" value="1"/>
</dbReference>
<evidence type="ECO:0000256" key="1">
    <source>
        <dbReference type="ARBA" id="ARBA00023268"/>
    </source>
</evidence>
<reference evidence="4" key="1">
    <citation type="journal article" date="2022" name="Plant J.">
        <title>Strategies of tolerance reflected in two North American maple genomes.</title>
        <authorList>
            <person name="McEvoy S.L."/>
            <person name="Sezen U.U."/>
            <person name="Trouern-Trend A."/>
            <person name="McMahon S.M."/>
            <person name="Schaberg P.G."/>
            <person name="Yang J."/>
            <person name="Wegrzyn J.L."/>
            <person name="Swenson N.G."/>
        </authorList>
    </citation>
    <scope>NUCLEOTIDE SEQUENCE</scope>
    <source>
        <strain evidence="4">91603</strain>
    </source>
</reference>
<dbReference type="SUPFAM" id="SSF56672">
    <property type="entry name" value="DNA/RNA polymerases"/>
    <property type="match status" value="1"/>
</dbReference>
<accession>A0AAD5JFE6</accession>
<dbReference type="EMBL" id="JAJSOW010000003">
    <property type="protein sequence ID" value="KAI9196505.1"/>
    <property type="molecule type" value="Genomic_DNA"/>
</dbReference>
<protein>
    <submittedName>
        <fullName evidence="4">Uncharacterized protein</fullName>
    </submittedName>
</protein>
<evidence type="ECO:0000259" key="2">
    <source>
        <dbReference type="Pfam" id="PF17919"/>
    </source>
</evidence>
<feature type="domain" description="Reverse transcriptase/retrotransposon-derived protein RNase H-like" evidence="2">
    <location>
        <begin position="1"/>
        <end position="52"/>
    </location>
</feature>
<dbReference type="InterPro" id="IPR050951">
    <property type="entry name" value="Retrovirus_Pol_polyprotein"/>
</dbReference>
<keyword evidence="5" id="KW-1185">Reference proteome</keyword>
<keyword evidence="1" id="KW-0511">Multifunctional enzyme</keyword>
<dbReference type="Pfam" id="PF17921">
    <property type="entry name" value="Integrase_H2C2"/>
    <property type="match status" value="1"/>
</dbReference>
<evidence type="ECO:0000313" key="5">
    <source>
        <dbReference type="Proteomes" id="UP001064489"/>
    </source>
</evidence>
<name>A0AAD5JFE6_ACENE</name>
<comment type="caution">
    <text evidence="4">The sequence shown here is derived from an EMBL/GenBank/DDBJ whole genome shotgun (WGS) entry which is preliminary data.</text>
</comment>
<evidence type="ECO:0000259" key="3">
    <source>
        <dbReference type="Pfam" id="PF17921"/>
    </source>
</evidence>
<dbReference type="AlphaFoldDB" id="A0AAD5JFE6"/>
<dbReference type="Proteomes" id="UP001064489">
    <property type="component" value="Chromosome 1"/>
</dbReference>
<organism evidence="4 5">
    <name type="scientific">Acer negundo</name>
    <name type="common">Box elder</name>
    <dbReference type="NCBI Taxonomy" id="4023"/>
    <lineage>
        <taxon>Eukaryota</taxon>
        <taxon>Viridiplantae</taxon>
        <taxon>Streptophyta</taxon>
        <taxon>Embryophyta</taxon>
        <taxon>Tracheophyta</taxon>
        <taxon>Spermatophyta</taxon>
        <taxon>Magnoliopsida</taxon>
        <taxon>eudicotyledons</taxon>
        <taxon>Gunneridae</taxon>
        <taxon>Pentapetalae</taxon>
        <taxon>rosids</taxon>
        <taxon>malvids</taxon>
        <taxon>Sapindales</taxon>
        <taxon>Sapindaceae</taxon>
        <taxon>Hippocastanoideae</taxon>
        <taxon>Acereae</taxon>
        <taxon>Acer</taxon>
    </lineage>
</organism>
<dbReference type="Gene3D" id="1.10.340.70">
    <property type="match status" value="1"/>
</dbReference>
<proteinExistence type="predicted"/>
<feature type="domain" description="Integrase zinc-binding" evidence="3">
    <location>
        <begin position="130"/>
        <end position="175"/>
    </location>
</feature>
<dbReference type="InterPro" id="IPR041577">
    <property type="entry name" value="RT_RNaseH_2"/>
</dbReference>
<sequence>MTEAPVLRHPDFFKAFEISCDASGVGIGGVISQEGHPVAFFSEKLNLAKQKHRPRVDNKVADALSRVLMVVQSLSITVPGLDRIKSEYSTCPDFGIIFQEILDGHRRDHVDFVIRDGYLFRGSHLCLPRTSLRDFLVWEMHAGGLAGHLGRDKTIALVEDRFYWPSLKRDVARIVS</sequence>
<dbReference type="GO" id="GO:0003824">
    <property type="term" value="F:catalytic activity"/>
    <property type="evidence" value="ECO:0007669"/>
    <property type="project" value="UniProtKB-KW"/>
</dbReference>
<reference evidence="4" key="2">
    <citation type="submission" date="2023-02" db="EMBL/GenBank/DDBJ databases">
        <authorList>
            <person name="Swenson N.G."/>
            <person name="Wegrzyn J.L."/>
            <person name="Mcevoy S.L."/>
        </authorList>
    </citation>
    <scope>NUCLEOTIDE SEQUENCE</scope>
    <source>
        <strain evidence="4">91603</strain>
        <tissue evidence="4">Leaf</tissue>
    </source>
</reference>
<dbReference type="InterPro" id="IPR041588">
    <property type="entry name" value="Integrase_H2C2"/>
</dbReference>
<gene>
    <name evidence="4" type="ORF">LWI28_024468</name>
</gene>
<dbReference type="Pfam" id="PF17919">
    <property type="entry name" value="RT_RNaseH_2"/>
    <property type="match status" value="1"/>
</dbReference>